<dbReference type="EMBL" id="HE577329">
    <property type="protein sequence ID" value="CCD02078.1"/>
    <property type="molecule type" value="Genomic_DNA"/>
</dbReference>
<feature type="compositionally biased region" description="Basic residues" evidence="1">
    <location>
        <begin position="220"/>
        <end position="230"/>
    </location>
</feature>
<reference evidence="3 4" key="1">
    <citation type="journal article" date="2011" name="PLoS Genet.">
        <title>Azospirillum genomes reveal transition of bacteria from aquatic to terrestrial environments.</title>
        <authorList>
            <person name="Wisniewski-Dye F."/>
            <person name="Borziak K."/>
            <person name="Khalsa-Moyers G."/>
            <person name="Alexandre G."/>
            <person name="Sukharnikov L.O."/>
            <person name="Wuichet K."/>
            <person name="Hurst G.B."/>
            <person name="McDonald W.H."/>
            <person name="Robertson J.S."/>
            <person name="Barbe V."/>
            <person name="Calteau A."/>
            <person name="Rouy Z."/>
            <person name="Mangenot S."/>
            <person name="Prigent-Combaret C."/>
            <person name="Normand P."/>
            <person name="Boyer M."/>
            <person name="Siguier P."/>
            <person name="Dessaux Y."/>
            <person name="Elmerich C."/>
            <person name="Condemine G."/>
            <person name="Krishnen G."/>
            <person name="Kennedy I."/>
            <person name="Paterson A.H."/>
            <person name="Gonzalez V."/>
            <person name="Mavingui P."/>
            <person name="Zhulin I.B."/>
        </authorList>
    </citation>
    <scope>NUCLEOTIDE SEQUENCE [LARGE SCALE GENOMIC DNA]</scope>
    <source>
        <strain evidence="3 4">Sp245</strain>
    </source>
</reference>
<evidence type="ECO:0000313" key="4">
    <source>
        <dbReference type="Proteomes" id="UP000007319"/>
    </source>
</evidence>
<proteinExistence type="predicted"/>
<feature type="chain" id="PRO_5040432079" description="Extracellular solute-binding protein" evidence="2">
    <location>
        <begin position="28"/>
        <end position="323"/>
    </location>
</feature>
<organism evidence="3 4">
    <name type="scientific">Azospirillum baldaniorum</name>
    <dbReference type="NCBI Taxonomy" id="1064539"/>
    <lineage>
        <taxon>Bacteria</taxon>
        <taxon>Pseudomonadati</taxon>
        <taxon>Pseudomonadota</taxon>
        <taxon>Alphaproteobacteria</taxon>
        <taxon>Rhodospirillales</taxon>
        <taxon>Azospirillaceae</taxon>
        <taxon>Azospirillum</taxon>
    </lineage>
</organism>
<name>A0A9P1JY97_9PROT</name>
<dbReference type="AlphaFoldDB" id="A0A9P1JY97"/>
<gene>
    <name evidence="3" type="ORF">AZOBR_p270274</name>
</gene>
<feature type="compositionally biased region" description="Low complexity" evidence="1">
    <location>
        <begin position="125"/>
        <end position="141"/>
    </location>
</feature>
<dbReference type="KEGG" id="abs:AZOBR_p270274"/>
<geneLocation type="plasmid" evidence="3 4">
    <name>AZOBR_p2</name>
</geneLocation>
<sequence length="323" mass="33871">MTITRRAVTRGLAGLALAAPFVRSATAQERTVTLASFSGVFQENYRAAVVEPFKAAHPGIAVEYVGLRNSAETLGTLARPAQRAADRRGAARHDLGEGGDRGGVVRTDPPRFPAVVGRPRPRRLPAGSRRPGGQRRPSGAALRAGSGEPRPDLLARPVAGGKPAPRRLRRRAGPDRRGAGADRQPAGRAGRLPAGRRQGDRAGRRPRPQRAVLRPEARCLRLHRQRHRGAGARLERARPALRPPVAGPHRLAGAGGGLGDDQAQHQPRPGRAAARGGAAVHRLRAGGAGAGGGRRPAVPVADEPPGGGGRGDARPRRAPRADR</sequence>
<feature type="signal peptide" evidence="2">
    <location>
        <begin position="1"/>
        <end position="27"/>
    </location>
</feature>
<keyword evidence="3" id="KW-0614">Plasmid</keyword>
<feature type="region of interest" description="Disordered" evidence="1">
    <location>
        <begin position="78"/>
        <end position="323"/>
    </location>
</feature>
<evidence type="ECO:0000256" key="2">
    <source>
        <dbReference type="SAM" id="SignalP"/>
    </source>
</evidence>
<feature type="compositionally biased region" description="Basic and acidic residues" evidence="1">
    <location>
        <begin position="311"/>
        <end position="323"/>
    </location>
</feature>
<evidence type="ECO:0000256" key="1">
    <source>
        <dbReference type="SAM" id="MobiDB-lite"/>
    </source>
</evidence>
<keyword evidence="4" id="KW-1185">Reference proteome</keyword>
<feature type="compositionally biased region" description="Low complexity" evidence="1">
    <location>
        <begin position="267"/>
        <end position="280"/>
    </location>
</feature>
<dbReference type="Proteomes" id="UP000007319">
    <property type="component" value="Plasmid AZOBR_p2"/>
</dbReference>
<keyword evidence="2" id="KW-0732">Signal</keyword>
<feature type="compositionally biased region" description="Low complexity" evidence="1">
    <location>
        <begin position="181"/>
        <end position="196"/>
    </location>
</feature>
<feature type="compositionally biased region" description="Low complexity" evidence="1">
    <location>
        <begin position="295"/>
        <end position="304"/>
    </location>
</feature>
<dbReference type="Gene3D" id="3.40.190.10">
    <property type="entry name" value="Periplasmic binding protein-like II"/>
    <property type="match status" value="1"/>
</dbReference>
<accession>A0A9P1JY97</accession>
<protein>
    <recommendedName>
        <fullName evidence="5">Extracellular solute-binding protein</fullName>
    </recommendedName>
</protein>
<evidence type="ECO:0008006" key="5">
    <source>
        <dbReference type="Google" id="ProtNLM"/>
    </source>
</evidence>
<feature type="compositionally biased region" description="Basic and acidic residues" evidence="1">
    <location>
        <begin position="84"/>
        <end position="100"/>
    </location>
</feature>
<evidence type="ECO:0000313" key="3">
    <source>
        <dbReference type="EMBL" id="CCD02078.1"/>
    </source>
</evidence>